<feature type="non-terminal residue" evidence="11">
    <location>
        <position position="1"/>
    </location>
</feature>
<dbReference type="Gene3D" id="2.60.40.10">
    <property type="entry name" value="Immunoglobulins"/>
    <property type="match status" value="1"/>
</dbReference>
<evidence type="ECO:0000256" key="6">
    <source>
        <dbReference type="ARBA" id="ARBA00023157"/>
    </source>
</evidence>
<keyword evidence="5 9" id="KW-0472">Membrane</keyword>
<evidence type="ECO:0000259" key="10">
    <source>
        <dbReference type="PROSITE" id="PS50835"/>
    </source>
</evidence>
<dbReference type="SMART" id="SM00406">
    <property type="entry name" value="IGv"/>
    <property type="match status" value="1"/>
</dbReference>
<name>A0ABS2XST5_POLSP</name>
<keyword evidence="8" id="KW-0393">Immunoglobulin domain</keyword>
<dbReference type="PANTHER" id="PTHR13869:SF20">
    <property type="entry name" value="MYELIN PROTEIN ZERO-LIKE PROTEIN 3"/>
    <property type="match status" value="1"/>
</dbReference>
<evidence type="ECO:0000256" key="4">
    <source>
        <dbReference type="ARBA" id="ARBA00022989"/>
    </source>
</evidence>
<dbReference type="InterPro" id="IPR036179">
    <property type="entry name" value="Ig-like_dom_sf"/>
</dbReference>
<dbReference type="InterPro" id="IPR013783">
    <property type="entry name" value="Ig-like_fold"/>
</dbReference>
<dbReference type="InterPro" id="IPR007110">
    <property type="entry name" value="Ig-like_dom"/>
</dbReference>
<keyword evidence="2 9" id="KW-0812">Transmembrane</keyword>
<evidence type="ECO:0000313" key="12">
    <source>
        <dbReference type="Proteomes" id="UP001166093"/>
    </source>
</evidence>
<keyword evidence="12" id="KW-1185">Reference proteome</keyword>
<keyword evidence="3" id="KW-0732">Signal</keyword>
<dbReference type="InterPro" id="IPR003599">
    <property type="entry name" value="Ig_sub"/>
</dbReference>
<keyword evidence="4 9" id="KW-1133">Transmembrane helix</keyword>
<accession>A0ABS2XST5</accession>
<dbReference type="InterPro" id="IPR013106">
    <property type="entry name" value="Ig_V-set"/>
</dbReference>
<organism evidence="11 12">
    <name type="scientific">Polyodon spathula</name>
    <name type="common">North American paddlefish</name>
    <name type="synonym">Squalus spathula</name>
    <dbReference type="NCBI Taxonomy" id="7913"/>
    <lineage>
        <taxon>Eukaryota</taxon>
        <taxon>Metazoa</taxon>
        <taxon>Chordata</taxon>
        <taxon>Craniata</taxon>
        <taxon>Vertebrata</taxon>
        <taxon>Euteleostomi</taxon>
        <taxon>Actinopterygii</taxon>
        <taxon>Chondrostei</taxon>
        <taxon>Acipenseriformes</taxon>
        <taxon>Polyodontidae</taxon>
        <taxon>Polyodon</taxon>
    </lineage>
</organism>
<dbReference type="Pfam" id="PF07686">
    <property type="entry name" value="V-set"/>
    <property type="match status" value="1"/>
</dbReference>
<dbReference type="PROSITE" id="PS50835">
    <property type="entry name" value="IG_LIKE"/>
    <property type="match status" value="1"/>
</dbReference>
<comment type="caution">
    <text evidence="11">The sequence shown here is derived from an EMBL/GenBank/DDBJ whole genome shotgun (WGS) entry which is preliminary data.</text>
</comment>
<evidence type="ECO:0000256" key="3">
    <source>
        <dbReference type="ARBA" id="ARBA00022729"/>
    </source>
</evidence>
<gene>
    <name evidence="11" type="primary">Mpzl3</name>
    <name evidence="11" type="ORF">GTO93_0022326</name>
</gene>
<feature type="non-terminal residue" evidence="11">
    <location>
        <position position="200"/>
    </location>
</feature>
<proteinExistence type="predicted"/>
<feature type="transmembrane region" description="Helical" evidence="9">
    <location>
        <begin position="144"/>
        <end position="168"/>
    </location>
</feature>
<keyword evidence="6" id="KW-1015">Disulfide bond</keyword>
<evidence type="ECO:0000256" key="1">
    <source>
        <dbReference type="ARBA" id="ARBA00004479"/>
    </source>
</evidence>
<reference evidence="11" key="1">
    <citation type="journal article" date="2021" name="Cell">
        <title>Tracing the genetic footprints of vertebrate landing in non-teleost ray-finned fishes.</title>
        <authorList>
            <person name="Bi X."/>
            <person name="Wang K."/>
            <person name="Yang L."/>
            <person name="Pan H."/>
            <person name="Jiang H."/>
            <person name="Wei Q."/>
            <person name="Fang M."/>
            <person name="Yu H."/>
            <person name="Zhu C."/>
            <person name="Cai Y."/>
            <person name="He Y."/>
            <person name="Gan X."/>
            <person name="Zeng H."/>
            <person name="Yu D."/>
            <person name="Zhu Y."/>
            <person name="Jiang H."/>
            <person name="Qiu Q."/>
            <person name="Yang H."/>
            <person name="Zhang Y.E."/>
            <person name="Wang W."/>
            <person name="Zhu M."/>
            <person name="He S."/>
            <person name="Zhang G."/>
        </authorList>
    </citation>
    <scope>NUCLEOTIDE SEQUENCE</scope>
    <source>
        <strain evidence="11">Pddl_001</strain>
    </source>
</reference>
<evidence type="ECO:0000256" key="8">
    <source>
        <dbReference type="ARBA" id="ARBA00023319"/>
    </source>
</evidence>
<dbReference type="PANTHER" id="PTHR13869">
    <property type="entry name" value="MYELIN P0 RELATED"/>
    <property type="match status" value="1"/>
</dbReference>
<dbReference type="EMBL" id="JAAWVQ010065486">
    <property type="protein sequence ID" value="MBN3277035.1"/>
    <property type="molecule type" value="Genomic_DNA"/>
</dbReference>
<evidence type="ECO:0000256" key="7">
    <source>
        <dbReference type="ARBA" id="ARBA00023180"/>
    </source>
</evidence>
<comment type="subcellular location">
    <subcellularLocation>
        <location evidence="1">Membrane</location>
        <topology evidence="1">Single-pass type I membrane protein</topology>
    </subcellularLocation>
</comment>
<sequence>MQDARLSSPGCWQAAAVEMQVASEVNGVVGDDATLRCTFTSSSPVTARLSVDWTYQPLEGQASHSFFYYQSKAFLQTEGLFKGRVSWQGDVNRGDASIQLRNLTLNDNGTFTCTVRNPPDVHGNLAKTVLTVTPRGNPIRITEFILLSGLVLLPSILIVSVLLVRMGCSNGILGRRKTHVCKRSPIEASDGYVLASACSV</sequence>
<evidence type="ECO:0000256" key="2">
    <source>
        <dbReference type="ARBA" id="ARBA00022692"/>
    </source>
</evidence>
<evidence type="ECO:0000313" key="11">
    <source>
        <dbReference type="EMBL" id="MBN3277035.1"/>
    </source>
</evidence>
<protein>
    <submittedName>
        <fullName evidence="11">MPZL3 protein</fullName>
    </submittedName>
</protein>
<dbReference type="SUPFAM" id="SSF48726">
    <property type="entry name" value="Immunoglobulin"/>
    <property type="match status" value="1"/>
</dbReference>
<evidence type="ECO:0000256" key="9">
    <source>
        <dbReference type="SAM" id="Phobius"/>
    </source>
</evidence>
<dbReference type="SMART" id="SM00409">
    <property type="entry name" value="IG"/>
    <property type="match status" value="1"/>
</dbReference>
<dbReference type="PRINTS" id="PR00213">
    <property type="entry name" value="MYELINP0"/>
</dbReference>
<dbReference type="Proteomes" id="UP001166093">
    <property type="component" value="Unassembled WGS sequence"/>
</dbReference>
<evidence type="ECO:0000256" key="5">
    <source>
        <dbReference type="ARBA" id="ARBA00023136"/>
    </source>
</evidence>
<feature type="domain" description="Ig-like" evidence="10">
    <location>
        <begin position="9"/>
        <end position="131"/>
    </location>
</feature>
<keyword evidence="7" id="KW-0325">Glycoprotein</keyword>
<dbReference type="InterPro" id="IPR000920">
    <property type="entry name" value="Myelin_P0-rel"/>
</dbReference>